<feature type="transmembrane region" description="Helical" evidence="8">
    <location>
        <begin position="608"/>
        <end position="629"/>
    </location>
</feature>
<dbReference type="Pfam" id="PF13967">
    <property type="entry name" value="RSN1_TM"/>
    <property type="match status" value="1"/>
</dbReference>
<evidence type="ECO:0000256" key="8">
    <source>
        <dbReference type="SAM" id="Phobius"/>
    </source>
</evidence>
<dbReference type="PANTHER" id="PTHR13018:SF26">
    <property type="entry name" value="DOMAIN PROTEIN, PUTATIVE (AFU_ORTHOLOGUE AFUA_5G10920)-RELATED"/>
    <property type="match status" value="1"/>
</dbReference>
<evidence type="ECO:0000256" key="5">
    <source>
        <dbReference type="ARBA" id="ARBA00022989"/>
    </source>
</evidence>
<comment type="subcellular location">
    <subcellularLocation>
        <location evidence="1">Membrane</location>
        <topology evidence="1">Multi-pass membrane protein</topology>
    </subcellularLocation>
</comment>
<organism evidence="13 14">
    <name type="scientific">Cyphellophora europaea (strain CBS 101466)</name>
    <name type="common">Phialophora europaea</name>
    <dbReference type="NCBI Taxonomy" id="1220924"/>
    <lineage>
        <taxon>Eukaryota</taxon>
        <taxon>Fungi</taxon>
        <taxon>Dikarya</taxon>
        <taxon>Ascomycota</taxon>
        <taxon>Pezizomycotina</taxon>
        <taxon>Eurotiomycetes</taxon>
        <taxon>Chaetothyriomycetidae</taxon>
        <taxon>Chaetothyriales</taxon>
        <taxon>Cyphellophoraceae</taxon>
        <taxon>Cyphellophora</taxon>
    </lineage>
</organism>
<dbReference type="eggNOG" id="KOG1134">
    <property type="taxonomic scope" value="Eukaryota"/>
</dbReference>
<dbReference type="GO" id="GO:0005886">
    <property type="term" value="C:plasma membrane"/>
    <property type="evidence" value="ECO:0007669"/>
    <property type="project" value="TreeGrafter"/>
</dbReference>
<feature type="domain" description="10TM putative phosphate transporter extracellular tail" evidence="10">
    <location>
        <begin position="789"/>
        <end position="867"/>
    </location>
</feature>
<feature type="transmembrane region" description="Helical" evidence="8">
    <location>
        <begin position="486"/>
        <end position="514"/>
    </location>
</feature>
<keyword evidence="3" id="KW-0813">Transport</keyword>
<dbReference type="PANTHER" id="PTHR13018">
    <property type="entry name" value="PROBABLE MEMBRANE PROTEIN DUF221-RELATED"/>
    <property type="match status" value="1"/>
</dbReference>
<evidence type="ECO:0000259" key="9">
    <source>
        <dbReference type="Pfam" id="PF02714"/>
    </source>
</evidence>
<feature type="domain" description="CSC1/OSCA1-like N-terminal transmembrane" evidence="11">
    <location>
        <begin position="30"/>
        <end position="178"/>
    </location>
</feature>
<evidence type="ECO:0000259" key="11">
    <source>
        <dbReference type="Pfam" id="PF13967"/>
    </source>
</evidence>
<dbReference type="InterPro" id="IPR032880">
    <property type="entry name" value="CSC1/OSCA1-like_N"/>
</dbReference>
<gene>
    <name evidence="13" type="ORF">HMPREF1541_09092</name>
</gene>
<feature type="compositionally biased region" description="Basic and acidic residues" evidence="7">
    <location>
        <begin position="732"/>
        <end position="750"/>
    </location>
</feature>
<keyword evidence="5 8" id="KW-1133">Transmembrane helix</keyword>
<dbReference type="RefSeq" id="XP_008711989.1">
    <property type="nucleotide sequence ID" value="XM_008713767.1"/>
</dbReference>
<keyword evidence="14" id="KW-1185">Reference proteome</keyword>
<feature type="transmembrane region" description="Helical" evidence="8">
    <location>
        <begin position="439"/>
        <end position="465"/>
    </location>
</feature>
<feature type="transmembrane region" description="Helical" evidence="8">
    <location>
        <begin position="580"/>
        <end position="602"/>
    </location>
</feature>
<dbReference type="InterPro" id="IPR045122">
    <property type="entry name" value="Csc1-like"/>
</dbReference>
<evidence type="ECO:0000259" key="10">
    <source>
        <dbReference type="Pfam" id="PF12621"/>
    </source>
</evidence>
<dbReference type="FunCoup" id="W2S955">
    <property type="interactions" value="121"/>
</dbReference>
<name>W2S955_CYPE1</name>
<evidence type="ECO:0000256" key="1">
    <source>
        <dbReference type="ARBA" id="ARBA00004141"/>
    </source>
</evidence>
<dbReference type="InterPro" id="IPR022257">
    <property type="entry name" value="PHM7_ext"/>
</dbReference>
<protein>
    <recommendedName>
        <fullName evidence="15">CSC1/OSCA1-like 7TM region domain-containing protein</fullName>
    </recommendedName>
</protein>
<evidence type="ECO:0000259" key="12">
    <source>
        <dbReference type="Pfam" id="PF14703"/>
    </source>
</evidence>
<dbReference type="Pfam" id="PF12621">
    <property type="entry name" value="PHM7_ext"/>
    <property type="match status" value="1"/>
</dbReference>
<evidence type="ECO:0000256" key="3">
    <source>
        <dbReference type="ARBA" id="ARBA00022448"/>
    </source>
</evidence>
<sequence length="879" mass="97513">MEGVNTLLQLARRQAQEGKARDQSSSASTLVCTLVPTLLIAIAIFSAFLILRRKASRVYQPRSIDGIVPQQDYTPAPKTGLLSWVSDYRQLPDEHVLHHQSLDGYLWLRYLKMLVVISFIGCCVTWPILFPVNATGKGGQQELDMLSMSNVANPNRYYAHALVAWVFLGFVVFVVVRESIYFIGLRQALFMSTLHAQRLSSRTVLFLGIPEESLNEQGLRQAFGQHVHKIWIVPDYKKLDEAVEDREKLWNKFEAGQQKLIINANKKNSKTDSGGAQKDQATSDPLASIDKKDRPTHRLKMLIGKKVDTIEYGLTELPQMNRKVEELQQGVFSENSKKTQAAFVEFSSQAAAQDALQFAQQSKTKFSPRYIGVQPGEVIWKNLAMNKFSRKIKMAIATTAIVLLTIFWAIPVAVVGAISNINYLTEQVPFLSFINDIPSVILGVVTGLLPVILLAVLMALVPILCRLLAKFAGAPTLSAVELKTQSWYFVFQVIQVFLVTTFSSAASAVAAQIVSNPPSAVTLLAKNLPKASNFYISYFILQGLMIAALEVLNLVPFLMINILGKMDKTPRKQFNRWNSLVGLGWGSVYPKFTNLGVIALTYSCIAPLVLGFATIGFLLMYLGFRYNFLFVYGMKVDMKGESYLKGLQQLLTGVYLATGCLIGLFAIAVADATSAVGPLVLMIIFLVVLIACHVFISMALRPLKSSIPLELLAENPESTMIATDAETGPRVSDSDRTLDGPGHERHEKGSVRHAPAWQPSVSPDQQKGGNMLTHRLAGFITKSRAKARAQMGAMEYGRAPRYDSGDLQTAYMHPSLAARKPVVWLARDQMGLSRALVEGNRKAGIESSDEAAWLNDKGKVQWDTEEPRKVPIWEEHRVW</sequence>
<dbReference type="InParanoid" id="W2S955"/>
<dbReference type="VEuPathDB" id="FungiDB:HMPREF1541_09092"/>
<feature type="domain" description="CSC1/OSCA1-like cytosolic" evidence="12">
    <location>
        <begin position="201"/>
        <end position="382"/>
    </location>
</feature>
<evidence type="ECO:0000256" key="7">
    <source>
        <dbReference type="SAM" id="MobiDB-lite"/>
    </source>
</evidence>
<dbReference type="InterPro" id="IPR003864">
    <property type="entry name" value="CSC1/OSCA1-like_7TM"/>
</dbReference>
<keyword evidence="6 8" id="KW-0472">Membrane</keyword>
<keyword evidence="4 8" id="KW-0812">Transmembrane</keyword>
<feature type="transmembrane region" description="Helical" evidence="8">
    <location>
        <begin position="110"/>
        <end position="129"/>
    </location>
</feature>
<dbReference type="Pfam" id="PF14703">
    <property type="entry name" value="PHM7_cyt"/>
    <property type="match status" value="1"/>
</dbReference>
<comment type="similarity">
    <text evidence="2">Belongs to the CSC1 (TC 1.A.17) family.</text>
</comment>
<dbReference type="InterPro" id="IPR027815">
    <property type="entry name" value="CSC1/OSCA1-like_cyt"/>
</dbReference>
<proteinExistence type="inferred from homology"/>
<feature type="domain" description="CSC1/OSCA1-like 7TM region" evidence="9">
    <location>
        <begin position="395"/>
        <end position="665"/>
    </location>
</feature>
<dbReference type="HOGENOM" id="CLU_002458_2_1_1"/>
<evidence type="ECO:0000256" key="6">
    <source>
        <dbReference type="ARBA" id="ARBA00023136"/>
    </source>
</evidence>
<evidence type="ECO:0000256" key="4">
    <source>
        <dbReference type="ARBA" id="ARBA00022692"/>
    </source>
</evidence>
<evidence type="ECO:0008006" key="15">
    <source>
        <dbReference type="Google" id="ProtNLM"/>
    </source>
</evidence>
<dbReference type="GeneID" id="19976431"/>
<feature type="compositionally biased region" description="Polar residues" evidence="7">
    <location>
        <begin position="759"/>
        <end position="768"/>
    </location>
</feature>
<feature type="transmembrane region" description="Helical" evidence="8">
    <location>
        <begin position="534"/>
        <end position="559"/>
    </location>
</feature>
<reference evidence="13 14" key="1">
    <citation type="submission" date="2013-03" db="EMBL/GenBank/DDBJ databases">
        <title>The Genome Sequence of Phialophora europaea CBS 101466.</title>
        <authorList>
            <consortium name="The Broad Institute Genomics Platform"/>
            <person name="Cuomo C."/>
            <person name="de Hoog S."/>
            <person name="Gorbushina A."/>
            <person name="Walker B."/>
            <person name="Young S.K."/>
            <person name="Zeng Q."/>
            <person name="Gargeya S."/>
            <person name="Fitzgerald M."/>
            <person name="Haas B."/>
            <person name="Abouelleil A."/>
            <person name="Allen A.W."/>
            <person name="Alvarado L."/>
            <person name="Arachchi H.M."/>
            <person name="Berlin A.M."/>
            <person name="Chapman S.B."/>
            <person name="Gainer-Dewar J."/>
            <person name="Goldberg J."/>
            <person name="Griggs A."/>
            <person name="Gujja S."/>
            <person name="Hansen M."/>
            <person name="Howarth C."/>
            <person name="Imamovic A."/>
            <person name="Ireland A."/>
            <person name="Larimer J."/>
            <person name="McCowan C."/>
            <person name="Murphy C."/>
            <person name="Pearson M."/>
            <person name="Poon T.W."/>
            <person name="Priest M."/>
            <person name="Roberts A."/>
            <person name="Saif S."/>
            <person name="Shea T."/>
            <person name="Sisk P."/>
            <person name="Sykes S."/>
            <person name="Wortman J."/>
            <person name="Nusbaum C."/>
            <person name="Birren B."/>
        </authorList>
    </citation>
    <scope>NUCLEOTIDE SEQUENCE [LARGE SCALE GENOMIC DNA]</scope>
    <source>
        <strain evidence="13 14">CBS 101466</strain>
    </source>
</reference>
<feature type="transmembrane region" description="Helical" evidence="8">
    <location>
        <begin position="676"/>
        <end position="696"/>
    </location>
</feature>
<feature type="transmembrane region" description="Helical" evidence="8">
    <location>
        <begin position="157"/>
        <end position="176"/>
    </location>
</feature>
<dbReference type="Proteomes" id="UP000030752">
    <property type="component" value="Unassembled WGS sequence"/>
</dbReference>
<dbReference type="OrthoDB" id="1076608at2759"/>
<feature type="transmembrane region" description="Helical" evidence="8">
    <location>
        <begin position="650"/>
        <end position="670"/>
    </location>
</feature>
<dbReference type="EMBL" id="KB822712">
    <property type="protein sequence ID" value="ETN45261.1"/>
    <property type="molecule type" value="Genomic_DNA"/>
</dbReference>
<dbReference type="GO" id="GO:0005227">
    <property type="term" value="F:calcium-activated cation channel activity"/>
    <property type="evidence" value="ECO:0007669"/>
    <property type="project" value="InterPro"/>
</dbReference>
<dbReference type="Pfam" id="PF02714">
    <property type="entry name" value="RSN1_7TM"/>
    <property type="match status" value="1"/>
</dbReference>
<evidence type="ECO:0000313" key="13">
    <source>
        <dbReference type="EMBL" id="ETN45261.1"/>
    </source>
</evidence>
<evidence type="ECO:0000313" key="14">
    <source>
        <dbReference type="Proteomes" id="UP000030752"/>
    </source>
</evidence>
<feature type="transmembrane region" description="Helical" evidence="8">
    <location>
        <begin position="27"/>
        <end position="51"/>
    </location>
</feature>
<feature type="region of interest" description="Disordered" evidence="7">
    <location>
        <begin position="723"/>
        <end position="768"/>
    </location>
</feature>
<feature type="compositionally biased region" description="Polar residues" evidence="7">
    <location>
        <begin position="271"/>
        <end position="285"/>
    </location>
</feature>
<accession>W2S955</accession>
<feature type="region of interest" description="Disordered" evidence="7">
    <location>
        <begin position="264"/>
        <end position="291"/>
    </location>
</feature>
<feature type="transmembrane region" description="Helical" evidence="8">
    <location>
        <begin position="395"/>
        <end position="419"/>
    </location>
</feature>
<dbReference type="AlphaFoldDB" id="W2S955"/>
<evidence type="ECO:0000256" key="2">
    <source>
        <dbReference type="ARBA" id="ARBA00007779"/>
    </source>
</evidence>